<dbReference type="HAMAP" id="MF_01114">
    <property type="entry name" value="RecX"/>
    <property type="match status" value="1"/>
</dbReference>
<evidence type="ECO:0000256" key="1">
    <source>
        <dbReference type="ARBA" id="ARBA00004496"/>
    </source>
</evidence>
<name>A0A2H0LS72_9BACT</name>
<gene>
    <name evidence="5" type="primary">recX</name>
    <name evidence="9" type="ORF">COV74_01795</name>
</gene>
<evidence type="ECO:0000313" key="9">
    <source>
        <dbReference type="EMBL" id="PIQ87280.1"/>
    </source>
</evidence>
<dbReference type="Pfam" id="PF21982">
    <property type="entry name" value="RecX_HTH1"/>
    <property type="match status" value="1"/>
</dbReference>
<feature type="domain" description="RecX second three-helical" evidence="6">
    <location>
        <begin position="58"/>
        <end position="99"/>
    </location>
</feature>
<dbReference type="GO" id="GO:0005737">
    <property type="term" value="C:cytoplasm"/>
    <property type="evidence" value="ECO:0007669"/>
    <property type="project" value="UniProtKB-SubCell"/>
</dbReference>
<protein>
    <recommendedName>
        <fullName evidence="3 5">Regulatory protein RecX</fullName>
    </recommendedName>
</protein>
<dbReference type="Pfam" id="PF02631">
    <property type="entry name" value="RecX_HTH2"/>
    <property type="match status" value="1"/>
</dbReference>
<evidence type="ECO:0000313" key="10">
    <source>
        <dbReference type="Proteomes" id="UP000230859"/>
    </source>
</evidence>
<evidence type="ECO:0000259" key="6">
    <source>
        <dbReference type="Pfam" id="PF02631"/>
    </source>
</evidence>
<proteinExistence type="inferred from homology"/>
<organism evidence="9 10">
    <name type="scientific">Candidatus Abzuiibacterium crystallinum</name>
    <dbReference type="NCBI Taxonomy" id="1974748"/>
    <lineage>
        <taxon>Bacteria</taxon>
        <taxon>Pseudomonadati</taxon>
        <taxon>Candidatus Omnitrophota</taxon>
        <taxon>Candidatus Abzuiibacterium</taxon>
    </lineage>
</organism>
<dbReference type="GO" id="GO:0006282">
    <property type="term" value="P:regulation of DNA repair"/>
    <property type="evidence" value="ECO:0007669"/>
    <property type="project" value="UniProtKB-UniRule"/>
</dbReference>
<evidence type="ECO:0000256" key="5">
    <source>
        <dbReference type="HAMAP-Rule" id="MF_01114"/>
    </source>
</evidence>
<dbReference type="AlphaFoldDB" id="A0A2H0LS72"/>
<accession>A0A2H0LS72</accession>
<dbReference type="PANTHER" id="PTHR33602:SF1">
    <property type="entry name" value="REGULATORY PROTEIN RECX FAMILY PROTEIN"/>
    <property type="match status" value="1"/>
</dbReference>
<dbReference type="InterPro" id="IPR053924">
    <property type="entry name" value="RecX_HTH_2nd"/>
</dbReference>
<evidence type="ECO:0000259" key="7">
    <source>
        <dbReference type="Pfam" id="PF21981"/>
    </source>
</evidence>
<dbReference type="EMBL" id="PCVY01000016">
    <property type="protein sequence ID" value="PIQ87280.1"/>
    <property type="molecule type" value="Genomic_DNA"/>
</dbReference>
<feature type="domain" description="RecX first three-helical" evidence="8">
    <location>
        <begin position="17"/>
        <end position="51"/>
    </location>
</feature>
<comment type="caution">
    <text evidence="9">The sequence shown here is derived from an EMBL/GenBank/DDBJ whole genome shotgun (WGS) entry which is preliminary data.</text>
</comment>
<comment type="similarity">
    <text evidence="2 5">Belongs to the RecX family.</text>
</comment>
<dbReference type="InterPro" id="IPR053925">
    <property type="entry name" value="RecX_HTH_3rd"/>
</dbReference>
<dbReference type="Pfam" id="PF21981">
    <property type="entry name" value="RecX_HTH3"/>
    <property type="match status" value="1"/>
</dbReference>
<dbReference type="InterPro" id="IPR003783">
    <property type="entry name" value="Regulatory_RecX"/>
</dbReference>
<evidence type="ECO:0000256" key="4">
    <source>
        <dbReference type="ARBA" id="ARBA00022490"/>
    </source>
</evidence>
<dbReference type="PANTHER" id="PTHR33602">
    <property type="entry name" value="REGULATORY PROTEIN RECX FAMILY PROTEIN"/>
    <property type="match status" value="1"/>
</dbReference>
<dbReference type="Proteomes" id="UP000230859">
    <property type="component" value="Unassembled WGS sequence"/>
</dbReference>
<evidence type="ECO:0000259" key="8">
    <source>
        <dbReference type="Pfam" id="PF21982"/>
    </source>
</evidence>
<evidence type="ECO:0000256" key="2">
    <source>
        <dbReference type="ARBA" id="ARBA00009695"/>
    </source>
</evidence>
<sequence length="170" mass="19990">MTANIEAQYKQGLIYTIRLLTLAKRSERDIHDRLVRKGYHEQAIAKIIDQLKKQHLINDLEYSKQKIFWAAHGNPIGRRKIWGDLKKKGISRELIDQVLETYDVTEEKTRAHEAAAARLAKLQKLEPLKQKKRLYDYLTRRGFPYEICRDVVTEVMQGDRNLTIDENESN</sequence>
<feature type="domain" description="RecX third three-helical" evidence="7">
    <location>
        <begin position="107"/>
        <end position="152"/>
    </location>
</feature>
<comment type="subcellular location">
    <subcellularLocation>
        <location evidence="1 5">Cytoplasm</location>
    </subcellularLocation>
</comment>
<comment type="function">
    <text evidence="5">Modulates RecA activity.</text>
</comment>
<dbReference type="InterPro" id="IPR053926">
    <property type="entry name" value="RecX_HTH_1st"/>
</dbReference>
<dbReference type="InterPro" id="IPR036388">
    <property type="entry name" value="WH-like_DNA-bd_sf"/>
</dbReference>
<evidence type="ECO:0000256" key="3">
    <source>
        <dbReference type="ARBA" id="ARBA00018111"/>
    </source>
</evidence>
<dbReference type="Gene3D" id="1.10.10.10">
    <property type="entry name" value="Winged helix-like DNA-binding domain superfamily/Winged helix DNA-binding domain"/>
    <property type="match status" value="3"/>
</dbReference>
<keyword evidence="4 5" id="KW-0963">Cytoplasm</keyword>
<reference evidence="9 10" key="1">
    <citation type="submission" date="2017-09" db="EMBL/GenBank/DDBJ databases">
        <title>Depth-based differentiation of microbial function through sediment-hosted aquifers and enrichment of novel symbionts in the deep terrestrial subsurface.</title>
        <authorList>
            <person name="Probst A.J."/>
            <person name="Ladd B."/>
            <person name="Jarett J.K."/>
            <person name="Geller-Mcgrath D.E."/>
            <person name="Sieber C.M."/>
            <person name="Emerson J.B."/>
            <person name="Anantharaman K."/>
            <person name="Thomas B.C."/>
            <person name="Malmstrom R."/>
            <person name="Stieglmeier M."/>
            <person name="Klingl A."/>
            <person name="Woyke T."/>
            <person name="Ryan C.M."/>
            <person name="Banfield J.F."/>
        </authorList>
    </citation>
    <scope>NUCLEOTIDE SEQUENCE [LARGE SCALE GENOMIC DNA]</scope>
    <source>
        <strain evidence="9">CG11_big_fil_rev_8_21_14_0_20_45_26</strain>
    </source>
</reference>